<dbReference type="AlphaFoldDB" id="A0AAV4TPI2"/>
<organism evidence="1 2">
    <name type="scientific">Caerostris darwini</name>
    <dbReference type="NCBI Taxonomy" id="1538125"/>
    <lineage>
        <taxon>Eukaryota</taxon>
        <taxon>Metazoa</taxon>
        <taxon>Ecdysozoa</taxon>
        <taxon>Arthropoda</taxon>
        <taxon>Chelicerata</taxon>
        <taxon>Arachnida</taxon>
        <taxon>Araneae</taxon>
        <taxon>Araneomorphae</taxon>
        <taxon>Entelegynae</taxon>
        <taxon>Araneoidea</taxon>
        <taxon>Araneidae</taxon>
        <taxon>Caerostris</taxon>
    </lineage>
</organism>
<evidence type="ECO:0000313" key="1">
    <source>
        <dbReference type="EMBL" id="GIY47212.1"/>
    </source>
</evidence>
<sequence>MLITIKKVLSRFFFDAIREDFTPAIRTESIKAFSNFLYNRAKLETKLLVEVNATKEEVRLWGYCVEFQISKQPSQVKFGFPISKQPSQVKFGFPISKQPSQVKFVFPISKQPRQVKFGFPILKQPSQVKFGFPISKQPAQVKFGFRSQSDLFKSNLSF</sequence>
<proteinExistence type="predicted"/>
<name>A0AAV4TPI2_9ARAC</name>
<dbReference type="Proteomes" id="UP001054837">
    <property type="component" value="Unassembled WGS sequence"/>
</dbReference>
<comment type="caution">
    <text evidence="1">The sequence shown here is derived from an EMBL/GenBank/DDBJ whole genome shotgun (WGS) entry which is preliminary data.</text>
</comment>
<reference evidence="1 2" key="1">
    <citation type="submission" date="2021-06" db="EMBL/GenBank/DDBJ databases">
        <title>Caerostris darwini draft genome.</title>
        <authorList>
            <person name="Kono N."/>
            <person name="Arakawa K."/>
        </authorList>
    </citation>
    <scope>NUCLEOTIDE SEQUENCE [LARGE SCALE GENOMIC DNA]</scope>
</reference>
<keyword evidence="2" id="KW-1185">Reference proteome</keyword>
<protein>
    <submittedName>
        <fullName evidence="1">Uncharacterized protein</fullName>
    </submittedName>
</protein>
<dbReference type="EMBL" id="BPLQ01009890">
    <property type="protein sequence ID" value="GIY47212.1"/>
    <property type="molecule type" value="Genomic_DNA"/>
</dbReference>
<gene>
    <name evidence="1" type="ORF">CDAR_193411</name>
</gene>
<evidence type="ECO:0000313" key="2">
    <source>
        <dbReference type="Proteomes" id="UP001054837"/>
    </source>
</evidence>
<accession>A0AAV4TPI2</accession>